<dbReference type="AlphaFoldDB" id="A0A3M7R2X2"/>
<reference evidence="1 2" key="1">
    <citation type="journal article" date="2018" name="Sci. Rep.">
        <title>Genomic signatures of local adaptation to the degree of environmental predictability in rotifers.</title>
        <authorList>
            <person name="Franch-Gras L."/>
            <person name="Hahn C."/>
            <person name="Garcia-Roger E.M."/>
            <person name="Carmona M.J."/>
            <person name="Serra M."/>
            <person name="Gomez A."/>
        </authorList>
    </citation>
    <scope>NUCLEOTIDE SEQUENCE [LARGE SCALE GENOMIC DNA]</scope>
    <source>
        <strain evidence="1">HYR1</strain>
    </source>
</reference>
<keyword evidence="2" id="KW-1185">Reference proteome</keyword>
<protein>
    <submittedName>
        <fullName evidence="1">Uncharacterized protein</fullName>
    </submittedName>
</protein>
<gene>
    <name evidence="1" type="ORF">BpHYR1_028067</name>
</gene>
<sequence length="104" mass="12052">MDRLIIHIVTGLLIKFNDIEMDIPLNNKPKLCLQCQPSDCIQNEENAFLESDEDSDIESEPAPKLSNKQKPNYAVLSIENICTTCNAVMKEKKFDRHRLFDHQY</sequence>
<evidence type="ECO:0000313" key="2">
    <source>
        <dbReference type="Proteomes" id="UP000276133"/>
    </source>
</evidence>
<dbReference type="Proteomes" id="UP000276133">
    <property type="component" value="Unassembled WGS sequence"/>
</dbReference>
<dbReference type="EMBL" id="REGN01004339">
    <property type="protein sequence ID" value="RNA17937.1"/>
    <property type="molecule type" value="Genomic_DNA"/>
</dbReference>
<accession>A0A3M7R2X2</accession>
<evidence type="ECO:0000313" key="1">
    <source>
        <dbReference type="EMBL" id="RNA17937.1"/>
    </source>
</evidence>
<proteinExistence type="predicted"/>
<comment type="caution">
    <text evidence="1">The sequence shown here is derived from an EMBL/GenBank/DDBJ whole genome shotgun (WGS) entry which is preliminary data.</text>
</comment>
<name>A0A3M7R2X2_BRAPC</name>
<organism evidence="1 2">
    <name type="scientific">Brachionus plicatilis</name>
    <name type="common">Marine rotifer</name>
    <name type="synonym">Brachionus muelleri</name>
    <dbReference type="NCBI Taxonomy" id="10195"/>
    <lineage>
        <taxon>Eukaryota</taxon>
        <taxon>Metazoa</taxon>
        <taxon>Spiralia</taxon>
        <taxon>Gnathifera</taxon>
        <taxon>Rotifera</taxon>
        <taxon>Eurotatoria</taxon>
        <taxon>Monogononta</taxon>
        <taxon>Pseudotrocha</taxon>
        <taxon>Ploima</taxon>
        <taxon>Brachionidae</taxon>
        <taxon>Brachionus</taxon>
    </lineage>
</organism>